<protein>
    <submittedName>
        <fullName evidence="1">SFRICE_039372</fullName>
    </submittedName>
</protein>
<organism evidence="1">
    <name type="scientific">Spodoptera frugiperda</name>
    <name type="common">Fall armyworm</name>
    <dbReference type="NCBI Taxonomy" id="7108"/>
    <lineage>
        <taxon>Eukaryota</taxon>
        <taxon>Metazoa</taxon>
        <taxon>Ecdysozoa</taxon>
        <taxon>Arthropoda</taxon>
        <taxon>Hexapoda</taxon>
        <taxon>Insecta</taxon>
        <taxon>Pterygota</taxon>
        <taxon>Neoptera</taxon>
        <taxon>Endopterygota</taxon>
        <taxon>Lepidoptera</taxon>
        <taxon>Glossata</taxon>
        <taxon>Ditrysia</taxon>
        <taxon>Noctuoidea</taxon>
        <taxon>Noctuidae</taxon>
        <taxon>Amphipyrinae</taxon>
        <taxon>Spodoptera</taxon>
    </lineage>
</organism>
<name>A0A2H1WFJ0_SPOFR</name>
<proteinExistence type="predicted"/>
<accession>A0A2H1WFJ0</accession>
<dbReference type="EMBL" id="ODYU01008344">
    <property type="protein sequence ID" value="SOQ51849.1"/>
    <property type="molecule type" value="Genomic_DNA"/>
</dbReference>
<evidence type="ECO:0000313" key="1">
    <source>
        <dbReference type="EMBL" id="SOQ51849.1"/>
    </source>
</evidence>
<sequence length="69" mass="8067">MFKVTFPTTNTCPNTLPYLYDGHSWTEYASNFFWRRISIHGLFRLYKQGTLCKNQPVLGSDHCPCHVVK</sequence>
<dbReference type="AlphaFoldDB" id="A0A2H1WFJ0"/>
<reference evidence="1" key="1">
    <citation type="submission" date="2016-07" db="EMBL/GenBank/DDBJ databases">
        <authorList>
            <person name="Bretaudeau A."/>
        </authorList>
    </citation>
    <scope>NUCLEOTIDE SEQUENCE</scope>
    <source>
        <strain evidence="1">Rice</strain>
        <tissue evidence="1">Whole body</tissue>
    </source>
</reference>
<gene>
    <name evidence="1" type="ORF">SFRICE_039372</name>
</gene>